<name>A0A0R1W5Y1_9LACO</name>
<accession>A0A0R1W5Y1</accession>
<dbReference type="PATRIC" id="fig|1423807.3.peg.1154"/>
<keyword evidence="7 12" id="KW-0592">Phosphate transport</keyword>
<keyword evidence="10 12" id="KW-0564">Palmitate</keyword>
<comment type="similarity">
    <text evidence="3 12">Belongs to the PstS family.</text>
</comment>
<reference evidence="14 15" key="1">
    <citation type="journal article" date="2015" name="Genome Announc.">
        <title>Expanding the biotechnology potential of lactobacilli through comparative genomics of 213 strains and associated genera.</title>
        <authorList>
            <person name="Sun Z."/>
            <person name="Harris H.M."/>
            <person name="McCann A."/>
            <person name="Guo C."/>
            <person name="Argimon S."/>
            <person name="Zhang W."/>
            <person name="Yang X."/>
            <person name="Jeffery I.B."/>
            <person name="Cooney J.C."/>
            <person name="Kagawa T.F."/>
            <person name="Liu W."/>
            <person name="Song Y."/>
            <person name="Salvetti E."/>
            <person name="Wrobel A."/>
            <person name="Rasinkangas P."/>
            <person name="Parkhill J."/>
            <person name="Rea M.C."/>
            <person name="O'Sullivan O."/>
            <person name="Ritari J."/>
            <person name="Douillard F.P."/>
            <person name="Paul Ross R."/>
            <person name="Yang R."/>
            <person name="Briner A.E."/>
            <person name="Felis G.E."/>
            <person name="de Vos W.M."/>
            <person name="Barrangou R."/>
            <person name="Klaenhammer T.R."/>
            <person name="Caufield P.W."/>
            <person name="Cui Y."/>
            <person name="Zhang H."/>
            <person name="O'Toole P.W."/>
        </authorList>
    </citation>
    <scope>NUCLEOTIDE SEQUENCE [LARGE SCALE GENOMIC DNA]</scope>
    <source>
        <strain evidence="14 15">DSM 5007</strain>
    </source>
</reference>
<keyword evidence="15" id="KW-1185">Reference proteome</keyword>
<comment type="subunit">
    <text evidence="4 12">The complex is composed of two ATP-binding proteins (PstB), two transmembrane proteins (PstC and PstA) and a solute-binding protein (PstS).</text>
</comment>
<dbReference type="InterPro" id="IPR024370">
    <property type="entry name" value="PBP_domain"/>
</dbReference>
<sequence length="298" mass="31948">MFNKKRIFTTVAALGVIALGLAACGSNSKSSSSNSSSSQAKITAVGSTALQPLVEKAASNYQSKNSSANISVQGGGSGTGLSQVQEGSVQIGNSDIFAQQQKGIDSKKLVDHQVAVVGIAPVVNKDVGVKNVSMDQLRQIFTGKITNWKQVGGKNEKITIVNRVKGSGTRATFEAAVMNGQSAIKSQEQDSNGTVQKIVSSTPGAISYLSFSYINSSLQELSIDNVTPTSANVETNKWKIWSYEHMYTKGQPNKTTKAFLKYIDSTEQQKNLVKKMGYISIHDMKVSKNANNQVMEEH</sequence>
<dbReference type="OrthoDB" id="9790048at2"/>
<keyword evidence="11 12" id="KW-0449">Lipoprotein</keyword>
<dbReference type="SUPFAM" id="SSF53850">
    <property type="entry name" value="Periplasmic binding protein-like II"/>
    <property type="match status" value="1"/>
</dbReference>
<dbReference type="EMBL" id="AZGF01000026">
    <property type="protein sequence ID" value="KRM10742.1"/>
    <property type="molecule type" value="Genomic_DNA"/>
</dbReference>
<keyword evidence="5 12" id="KW-0813">Transport</keyword>
<dbReference type="FunFam" id="3.40.190.10:FF:000107">
    <property type="entry name" value="Phosphate ABC transporter, phosphate-binding protein"/>
    <property type="match status" value="1"/>
</dbReference>
<comment type="subcellular location">
    <subcellularLocation>
        <location evidence="2 12">Cell membrane</location>
        <topology evidence="2 12">Lipid-anchor</topology>
    </subcellularLocation>
</comment>
<dbReference type="PANTHER" id="PTHR30570:SF4">
    <property type="entry name" value="PHOSPHATE-BINDING PROTEIN PSTS 1"/>
    <property type="match status" value="1"/>
</dbReference>
<dbReference type="Pfam" id="PF12849">
    <property type="entry name" value="PBP_like_2"/>
    <property type="match status" value="1"/>
</dbReference>
<dbReference type="Proteomes" id="UP000051820">
    <property type="component" value="Unassembled WGS sequence"/>
</dbReference>
<dbReference type="InterPro" id="IPR050811">
    <property type="entry name" value="Phosphate_ABC_transporter"/>
</dbReference>
<dbReference type="Gene3D" id="3.40.190.10">
    <property type="entry name" value="Periplasmic binding protein-like II"/>
    <property type="match status" value="2"/>
</dbReference>
<dbReference type="GO" id="GO:0042301">
    <property type="term" value="F:phosphate ion binding"/>
    <property type="evidence" value="ECO:0007669"/>
    <property type="project" value="UniProtKB-UniRule"/>
</dbReference>
<feature type="chain" id="PRO_5039742709" description="Phosphate-binding protein" evidence="12">
    <location>
        <begin position="23"/>
        <end position="298"/>
    </location>
</feature>
<evidence type="ECO:0000256" key="9">
    <source>
        <dbReference type="ARBA" id="ARBA00023136"/>
    </source>
</evidence>
<comment type="function">
    <text evidence="12">Involved in the system for phosphate transport across the cytoplasmic membrane.</text>
</comment>
<dbReference type="NCBIfam" id="TIGR02136">
    <property type="entry name" value="ptsS_2"/>
    <property type="match status" value="1"/>
</dbReference>
<evidence type="ECO:0000256" key="5">
    <source>
        <dbReference type="ARBA" id="ARBA00022448"/>
    </source>
</evidence>
<evidence type="ECO:0000256" key="2">
    <source>
        <dbReference type="ARBA" id="ARBA00004193"/>
    </source>
</evidence>
<organism evidence="14 15">
    <name type="scientific">Paucilactobacillus suebicus DSM 5007 = KCTC 3549</name>
    <dbReference type="NCBI Taxonomy" id="1423807"/>
    <lineage>
        <taxon>Bacteria</taxon>
        <taxon>Bacillati</taxon>
        <taxon>Bacillota</taxon>
        <taxon>Bacilli</taxon>
        <taxon>Lactobacillales</taxon>
        <taxon>Lactobacillaceae</taxon>
        <taxon>Paucilactobacillus</taxon>
    </lineage>
</organism>
<dbReference type="RefSeq" id="WP_010623063.1">
    <property type="nucleotide sequence ID" value="NZ_AZGF01000026.1"/>
</dbReference>
<comment type="function">
    <text evidence="1">Part of the ABC transporter complex PstSACB involved in phosphate import.</text>
</comment>
<dbReference type="AlphaFoldDB" id="A0A0R1W5Y1"/>
<dbReference type="InterPro" id="IPR011862">
    <property type="entry name" value="Phos-bd"/>
</dbReference>
<dbReference type="PROSITE" id="PS51257">
    <property type="entry name" value="PROKAR_LIPOPROTEIN"/>
    <property type="match status" value="1"/>
</dbReference>
<evidence type="ECO:0000256" key="12">
    <source>
        <dbReference type="RuleBase" id="RU367119"/>
    </source>
</evidence>
<dbReference type="PANTHER" id="PTHR30570">
    <property type="entry name" value="PERIPLASMIC PHOSPHATE BINDING COMPONENT OF PHOSPHATE ABC TRANSPORTER"/>
    <property type="match status" value="1"/>
</dbReference>
<keyword evidence="6 12" id="KW-1003">Cell membrane</keyword>
<dbReference type="GO" id="GO:0006817">
    <property type="term" value="P:phosphate ion transport"/>
    <property type="evidence" value="ECO:0007669"/>
    <property type="project" value="UniProtKB-UniRule"/>
</dbReference>
<evidence type="ECO:0000256" key="6">
    <source>
        <dbReference type="ARBA" id="ARBA00022475"/>
    </source>
</evidence>
<evidence type="ECO:0000256" key="11">
    <source>
        <dbReference type="ARBA" id="ARBA00023288"/>
    </source>
</evidence>
<proteinExistence type="inferred from homology"/>
<evidence type="ECO:0000256" key="1">
    <source>
        <dbReference type="ARBA" id="ARBA00002841"/>
    </source>
</evidence>
<evidence type="ECO:0000313" key="14">
    <source>
        <dbReference type="EMBL" id="KRM10742.1"/>
    </source>
</evidence>
<evidence type="ECO:0000256" key="10">
    <source>
        <dbReference type="ARBA" id="ARBA00023139"/>
    </source>
</evidence>
<keyword evidence="8 12" id="KW-0732">Signal</keyword>
<dbReference type="CDD" id="cd13653">
    <property type="entry name" value="PBP2_phosphate_like_1"/>
    <property type="match status" value="1"/>
</dbReference>
<gene>
    <name evidence="14" type="ORF">FD16_GL001134</name>
</gene>
<protein>
    <recommendedName>
        <fullName evidence="12">Phosphate-binding protein</fullName>
    </recommendedName>
</protein>
<evidence type="ECO:0000256" key="3">
    <source>
        <dbReference type="ARBA" id="ARBA00008725"/>
    </source>
</evidence>
<feature type="domain" description="PBP" evidence="13">
    <location>
        <begin position="33"/>
        <end position="265"/>
    </location>
</feature>
<evidence type="ECO:0000313" key="15">
    <source>
        <dbReference type="Proteomes" id="UP000051820"/>
    </source>
</evidence>
<dbReference type="STRING" id="1423807.FD16_GL001134"/>
<evidence type="ECO:0000259" key="13">
    <source>
        <dbReference type="Pfam" id="PF12849"/>
    </source>
</evidence>
<evidence type="ECO:0000256" key="7">
    <source>
        <dbReference type="ARBA" id="ARBA00022592"/>
    </source>
</evidence>
<dbReference type="GO" id="GO:0005886">
    <property type="term" value="C:plasma membrane"/>
    <property type="evidence" value="ECO:0007669"/>
    <property type="project" value="UniProtKB-SubCell"/>
</dbReference>
<evidence type="ECO:0000256" key="8">
    <source>
        <dbReference type="ARBA" id="ARBA00022729"/>
    </source>
</evidence>
<comment type="caution">
    <text evidence="14">The sequence shown here is derived from an EMBL/GenBank/DDBJ whole genome shotgun (WGS) entry which is preliminary data.</text>
</comment>
<dbReference type="eggNOG" id="COG0226">
    <property type="taxonomic scope" value="Bacteria"/>
</dbReference>
<keyword evidence="9" id="KW-0472">Membrane</keyword>
<evidence type="ECO:0000256" key="4">
    <source>
        <dbReference type="ARBA" id="ARBA00011529"/>
    </source>
</evidence>
<feature type="signal peptide" evidence="12">
    <location>
        <begin position="1"/>
        <end position="22"/>
    </location>
</feature>